<keyword evidence="1" id="KW-0862">Zinc</keyword>
<dbReference type="OrthoDB" id="2131567at2759"/>
<gene>
    <name evidence="3" type="ORF">RF11_01621</name>
</gene>
<dbReference type="GO" id="GO:0005886">
    <property type="term" value="C:plasma membrane"/>
    <property type="evidence" value="ECO:0007669"/>
    <property type="project" value="TreeGrafter"/>
</dbReference>
<dbReference type="SUPFAM" id="SSF55486">
    <property type="entry name" value="Metalloproteases ('zincins'), catalytic domain"/>
    <property type="match status" value="1"/>
</dbReference>
<keyword evidence="3" id="KW-0378">Hydrolase</keyword>
<feature type="active site" evidence="1">
    <location>
        <position position="64"/>
    </location>
</feature>
<evidence type="ECO:0000313" key="3">
    <source>
        <dbReference type="EMBL" id="KII70168.1"/>
    </source>
</evidence>
<protein>
    <submittedName>
        <fullName evidence="3">ADAM 17-like protease</fullName>
    </submittedName>
</protein>
<dbReference type="Proteomes" id="UP000031668">
    <property type="component" value="Unassembled WGS sequence"/>
</dbReference>
<keyword evidence="3" id="KW-0645">Protease</keyword>
<feature type="domain" description="Peptidase M12B" evidence="2">
    <location>
        <begin position="19"/>
        <end position="125"/>
    </location>
</feature>
<keyword evidence="1" id="KW-0479">Metal-binding</keyword>
<evidence type="ECO:0000259" key="2">
    <source>
        <dbReference type="PROSITE" id="PS50215"/>
    </source>
</evidence>
<feature type="binding site" evidence="1">
    <location>
        <position position="67"/>
    </location>
    <ligand>
        <name>Zn(2+)</name>
        <dbReference type="ChEBI" id="CHEBI:29105"/>
        <note>catalytic</note>
    </ligand>
</feature>
<dbReference type="PROSITE" id="PS50215">
    <property type="entry name" value="ADAM_MEPRO"/>
    <property type="match status" value="1"/>
</dbReference>
<evidence type="ECO:0000313" key="4">
    <source>
        <dbReference type="Proteomes" id="UP000031668"/>
    </source>
</evidence>
<dbReference type="PANTHER" id="PTHR45702:SF2">
    <property type="entry name" value="KUZBANIAN, ISOFORM A"/>
    <property type="match status" value="1"/>
</dbReference>
<comment type="caution">
    <text evidence="1">Lacks conserved residue(s) required for the propagation of feature annotation.</text>
</comment>
<reference evidence="3 4" key="1">
    <citation type="journal article" date="2014" name="Genome Biol. Evol.">
        <title>The genome of the myxosporean Thelohanellus kitauei shows adaptations to nutrient acquisition within its fish host.</title>
        <authorList>
            <person name="Yang Y."/>
            <person name="Xiong J."/>
            <person name="Zhou Z."/>
            <person name="Huo F."/>
            <person name="Miao W."/>
            <person name="Ran C."/>
            <person name="Liu Y."/>
            <person name="Zhang J."/>
            <person name="Feng J."/>
            <person name="Wang M."/>
            <person name="Wang M."/>
            <person name="Wang L."/>
            <person name="Yao B."/>
        </authorList>
    </citation>
    <scope>NUCLEOTIDE SEQUENCE [LARGE SCALE GENOMIC DNA]</scope>
    <source>
        <strain evidence="3">Wuqing</strain>
    </source>
</reference>
<dbReference type="EMBL" id="JWZT01002159">
    <property type="protein sequence ID" value="KII70168.1"/>
    <property type="molecule type" value="Genomic_DNA"/>
</dbReference>
<feature type="binding site" evidence="1">
    <location>
        <position position="63"/>
    </location>
    <ligand>
        <name>Zn(2+)</name>
        <dbReference type="ChEBI" id="CHEBI:29105"/>
        <note>catalytic</note>
    </ligand>
</feature>
<dbReference type="InterPro" id="IPR024079">
    <property type="entry name" value="MetalloPept_cat_dom_sf"/>
</dbReference>
<dbReference type="Pfam" id="PF13574">
    <property type="entry name" value="Reprolysin_2"/>
    <property type="match status" value="1"/>
</dbReference>
<dbReference type="GO" id="GO:0004222">
    <property type="term" value="F:metalloendopeptidase activity"/>
    <property type="evidence" value="ECO:0007669"/>
    <property type="project" value="InterPro"/>
</dbReference>
<comment type="caution">
    <text evidence="3">The sequence shown here is derived from an EMBL/GenBank/DDBJ whole genome shotgun (WGS) entry which is preliminary data.</text>
</comment>
<organism evidence="3 4">
    <name type="scientific">Thelohanellus kitauei</name>
    <name type="common">Myxosporean</name>
    <dbReference type="NCBI Taxonomy" id="669202"/>
    <lineage>
        <taxon>Eukaryota</taxon>
        <taxon>Metazoa</taxon>
        <taxon>Cnidaria</taxon>
        <taxon>Myxozoa</taxon>
        <taxon>Myxosporea</taxon>
        <taxon>Bivalvulida</taxon>
        <taxon>Platysporina</taxon>
        <taxon>Myxobolidae</taxon>
        <taxon>Thelohanellus</taxon>
    </lineage>
</organism>
<evidence type="ECO:0000256" key="1">
    <source>
        <dbReference type="PROSITE-ProRule" id="PRU00276"/>
    </source>
</evidence>
<accession>A0A0C2JL94</accession>
<feature type="binding site" evidence="1">
    <location>
        <position position="73"/>
    </location>
    <ligand>
        <name>Zn(2+)</name>
        <dbReference type="ChEBI" id="CHEBI:29105"/>
        <note>catalytic</note>
    </ligand>
</feature>
<proteinExistence type="predicted"/>
<dbReference type="GO" id="GO:0006509">
    <property type="term" value="P:membrane protein ectodomain proteolysis"/>
    <property type="evidence" value="ECO:0007669"/>
    <property type="project" value="TreeGrafter"/>
</dbReference>
<dbReference type="InterPro" id="IPR001590">
    <property type="entry name" value="Peptidase_M12B"/>
</dbReference>
<dbReference type="GO" id="GO:0007219">
    <property type="term" value="P:Notch signaling pathway"/>
    <property type="evidence" value="ECO:0007669"/>
    <property type="project" value="TreeGrafter"/>
</dbReference>
<keyword evidence="4" id="KW-1185">Reference proteome</keyword>
<dbReference type="Gene3D" id="3.40.390.10">
    <property type="entry name" value="Collagenase (Catalytic Domain)"/>
    <property type="match status" value="1"/>
</dbReference>
<sequence>MSQSMDICTTGVYVSEDWDGVLGLANVGSNLGGLCNFRSGFVVTSRISLIEVSNAILKSTTIHEIGHNLGSNHDPEEGSKKHTPEEIKQCSTAHKFIMSAQSQVLDTENHFKFSPCSIKQMRRIIDIPYRRRCLKGE</sequence>
<name>A0A0C2JL94_THEKT</name>
<dbReference type="GO" id="GO:0046872">
    <property type="term" value="F:metal ion binding"/>
    <property type="evidence" value="ECO:0007669"/>
    <property type="project" value="UniProtKB-KW"/>
</dbReference>
<dbReference type="AlphaFoldDB" id="A0A0C2JL94"/>
<dbReference type="InterPro" id="IPR051489">
    <property type="entry name" value="ADAM_Metalloproteinase"/>
</dbReference>
<dbReference type="PANTHER" id="PTHR45702">
    <property type="entry name" value="ADAM10/ADAM17 METALLOPEPTIDASE FAMILY MEMBER"/>
    <property type="match status" value="1"/>
</dbReference>